<sequence>MAGRKAAAAVDGAVAGAPPTSSLPPQRSLSLSYDSPGELDNLEADSKPGSDGEQDGGGDGDDVSRRIGHQVRMYGIVLRKPICWLLMLNYGLAQGCQWVMFNTLPFYLAEGFRSGGDGSGILRPGGIAAMFGLLNLVTYVTTTGYRLSTAIARSGCGMRGRLWLLWALQTARGVCCTALGTPRFRGSLPATAAMLVPFAVTLQQVRRCPYDMYGSCVRMIRQCLFRYAVMVTFLNV</sequence>
<dbReference type="InterPro" id="IPR036259">
    <property type="entry name" value="MFS_trans_sf"/>
</dbReference>
<evidence type="ECO:0000256" key="5">
    <source>
        <dbReference type="SAM" id="MobiDB-lite"/>
    </source>
</evidence>
<keyword evidence="4 6" id="KW-0472">Membrane</keyword>
<feature type="transmembrane region" description="Helical" evidence="6">
    <location>
        <begin position="82"/>
        <end position="101"/>
    </location>
</feature>
<dbReference type="PANTHER" id="PTHR23515">
    <property type="entry name" value="HIGH-AFFINITY NITRATE TRANSPORTER 2.3"/>
    <property type="match status" value="1"/>
</dbReference>
<dbReference type="EMBL" id="BNCP01000017">
    <property type="protein sequence ID" value="GIL80051.1"/>
    <property type="molecule type" value="Genomic_DNA"/>
</dbReference>
<evidence type="ECO:0000313" key="8">
    <source>
        <dbReference type="Proteomes" id="UP000747110"/>
    </source>
</evidence>
<evidence type="ECO:0000256" key="3">
    <source>
        <dbReference type="ARBA" id="ARBA00022989"/>
    </source>
</evidence>
<evidence type="ECO:0000256" key="2">
    <source>
        <dbReference type="ARBA" id="ARBA00022692"/>
    </source>
</evidence>
<proteinExistence type="predicted"/>
<dbReference type="InterPro" id="IPR044772">
    <property type="entry name" value="NO3_transporter"/>
</dbReference>
<name>A0A8J4CJX4_9CHLO</name>
<keyword evidence="2 6" id="KW-0812">Transmembrane</keyword>
<dbReference type="SUPFAM" id="SSF103473">
    <property type="entry name" value="MFS general substrate transporter"/>
    <property type="match status" value="1"/>
</dbReference>
<keyword evidence="3 6" id="KW-1133">Transmembrane helix</keyword>
<dbReference type="Proteomes" id="UP000747110">
    <property type="component" value="Unassembled WGS sequence"/>
</dbReference>
<evidence type="ECO:0000256" key="6">
    <source>
        <dbReference type="SAM" id="Phobius"/>
    </source>
</evidence>
<feature type="compositionally biased region" description="Acidic residues" evidence="5">
    <location>
        <begin position="52"/>
        <end position="61"/>
    </location>
</feature>
<feature type="compositionally biased region" description="Low complexity" evidence="5">
    <location>
        <begin position="1"/>
        <end position="32"/>
    </location>
</feature>
<gene>
    <name evidence="7" type="ORF">Vretifemale_9246</name>
</gene>
<feature type="region of interest" description="Disordered" evidence="5">
    <location>
        <begin position="1"/>
        <end position="63"/>
    </location>
</feature>
<evidence type="ECO:0000256" key="4">
    <source>
        <dbReference type="ARBA" id="ARBA00023136"/>
    </source>
</evidence>
<feature type="transmembrane region" description="Helical" evidence="6">
    <location>
        <begin position="121"/>
        <end position="141"/>
    </location>
</feature>
<comment type="subcellular location">
    <subcellularLocation>
        <location evidence="1">Membrane</location>
        <topology evidence="1">Multi-pass membrane protein</topology>
    </subcellularLocation>
</comment>
<dbReference type="OrthoDB" id="556207at2759"/>
<dbReference type="AlphaFoldDB" id="A0A8J4CJX4"/>
<protein>
    <submittedName>
        <fullName evidence="7">Uncharacterized protein</fullName>
    </submittedName>
</protein>
<evidence type="ECO:0000313" key="7">
    <source>
        <dbReference type="EMBL" id="GIL80051.1"/>
    </source>
</evidence>
<dbReference type="GO" id="GO:0016020">
    <property type="term" value="C:membrane"/>
    <property type="evidence" value="ECO:0007669"/>
    <property type="project" value="UniProtKB-SubCell"/>
</dbReference>
<dbReference type="GO" id="GO:0015112">
    <property type="term" value="F:nitrate transmembrane transporter activity"/>
    <property type="evidence" value="ECO:0007669"/>
    <property type="project" value="InterPro"/>
</dbReference>
<keyword evidence="8" id="KW-1185">Reference proteome</keyword>
<organism evidence="7 8">
    <name type="scientific">Volvox reticuliferus</name>
    <dbReference type="NCBI Taxonomy" id="1737510"/>
    <lineage>
        <taxon>Eukaryota</taxon>
        <taxon>Viridiplantae</taxon>
        <taxon>Chlorophyta</taxon>
        <taxon>core chlorophytes</taxon>
        <taxon>Chlorophyceae</taxon>
        <taxon>CS clade</taxon>
        <taxon>Chlamydomonadales</taxon>
        <taxon>Volvocaceae</taxon>
        <taxon>Volvox</taxon>
    </lineage>
</organism>
<evidence type="ECO:0000256" key="1">
    <source>
        <dbReference type="ARBA" id="ARBA00004141"/>
    </source>
</evidence>
<accession>A0A8J4CJX4</accession>
<reference evidence="7" key="1">
    <citation type="journal article" date="2021" name="Proc. Natl. Acad. Sci. U.S.A.">
        <title>Three genomes in the algal genus Volvox reveal the fate of a haploid sex-determining region after a transition to homothallism.</title>
        <authorList>
            <person name="Yamamoto K."/>
            <person name="Hamaji T."/>
            <person name="Kawai-Toyooka H."/>
            <person name="Matsuzaki R."/>
            <person name="Takahashi F."/>
            <person name="Nishimura Y."/>
            <person name="Kawachi M."/>
            <person name="Noguchi H."/>
            <person name="Minakuchi Y."/>
            <person name="Umen J.G."/>
            <person name="Toyoda A."/>
            <person name="Nozaki H."/>
        </authorList>
    </citation>
    <scope>NUCLEOTIDE SEQUENCE</scope>
    <source>
        <strain evidence="7">NIES-3786</strain>
    </source>
</reference>
<comment type="caution">
    <text evidence="7">The sequence shown here is derived from an EMBL/GenBank/DDBJ whole genome shotgun (WGS) entry which is preliminary data.</text>
</comment>